<sequence length="103" mass="11458">MGFARSKVDGEIRGYYLKPDQMFTLNLLLIVNIIPILNSVVYHILSKAKLCRMPLQRITTGGILVALSFVSAEFIQFKIEAKLPEKTPNGKSEISLVNNSSCT</sequence>
<evidence type="ECO:0000256" key="3">
    <source>
        <dbReference type="ARBA" id="ARBA00022989"/>
    </source>
</evidence>
<name>A0A8X6R4Z0_NEPPI</name>
<keyword evidence="2 5" id="KW-0812">Transmembrane</keyword>
<feature type="transmembrane region" description="Helical" evidence="5">
    <location>
        <begin position="23"/>
        <end position="45"/>
    </location>
</feature>
<comment type="subcellular location">
    <subcellularLocation>
        <location evidence="1">Membrane</location>
        <topology evidence="1">Multi-pass membrane protein</topology>
    </subcellularLocation>
</comment>
<evidence type="ECO:0000256" key="2">
    <source>
        <dbReference type="ARBA" id="ARBA00022692"/>
    </source>
</evidence>
<gene>
    <name evidence="6" type="primary">SLC15A1_3</name>
    <name evidence="6" type="ORF">NPIL_82491</name>
</gene>
<dbReference type="Proteomes" id="UP000887013">
    <property type="component" value="Unassembled WGS sequence"/>
</dbReference>
<dbReference type="Pfam" id="PF00854">
    <property type="entry name" value="PTR2"/>
    <property type="match status" value="1"/>
</dbReference>
<dbReference type="InterPro" id="IPR036259">
    <property type="entry name" value="MFS_trans_sf"/>
</dbReference>
<keyword evidence="7" id="KW-1185">Reference proteome</keyword>
<dbReference type="GO" id="GO:0016020">
    <property type="term" value="C:membrane"/>
    <property type="evidence" value="ECO:0007669"/>
    <property type="project" value="UniProtKB-SubCell"/>
</dbReference>
<evidence type="ECO:0000256" key="1">
    <source>
        <dbReference type="ARBA" id="ARBA00004141"/>
    </source>
</evidence>
<evidence type="ECO:0000256" key="5">
    <source>
        <dbReference type="SAM" id="Phobius"/>
    </source>
</evidence>
<protein>
    <submittedName>
        <fullName evidence="6">Solute carrier family 15 member 1</fullName>
    </submittedName>
</protein>
<organism evidence="6 7">
    <name type="scientific">Nephila pilipes</name>
    <name type="common">Giant wood spider</name>
    <name type="synonym">Nephila maculata</name>
    <dbReference type="NCBI Taxonomy" id="299642"/>
    <lineage>
        <taxon>Eukaryota</taxon>
        <taxon>Metazoa</taxon>
        <taxon>Ecdysozoa</taxon>
        <taxon>Arthropoda</taxon>
        <taxon>Chelicerata</taxon>
        <taxon>Arachnida</taxon>
        <taxon>Araneae</taxon>
        <taxon>Araneomorphae</taxon>
        <taxon>Entelegynae</taxon>
        <taxon>Araneoidea</taxon>
        <taxon>Nephilidae</taxon>
        <taxon>Nephila</taxon>
    </lineage>
</organism>
<dbReference type="GO" id="GO:0022857">
    <property type="term" value="F:transmembrane transporter activity"/>
    <property type="evidence" value="ECO:0007669"/>
    <property type="project" value="InterPro"/>
</dbReference>
<evidence type="ECO:0000313" key="6">
    <source>
        <dbReference type="EMBL" id="GFU47404.1"/>
    </source>
</evidence>
<keyword evidence="4 5" id="KW-0472">Membrane</keyword>
<dbReference type="AlphaFoldDB" id="A0A8X6R4Z0"/>
<proteinExistence type="predicted"/>
<dbReference type="OrthoDB" id="205993at2759"/>
<accession>A0A8X6R4Z0</accession>
<evidence type="ECO:0000256" key="4">
    <source>
        <dbReference type="ARBA" id="ARBA00023136"/>
    </source>
</evidence>
<dbReference type="Gene3D" id="1.20.1250.20">
    <property type="entry name" value="MFS general substrate transporter like domains"/>
    <property type="match status" value="1"/>
</dbReference>
<evidence type="ECO:0000313" key="7">
    <source>
        <dbReference type="Proteomes" id="UP000887013"/>
    </source>
</evidence>
<feature type="transmembrane region" description="Helical" evidence="5">
    <location>
        <begin position="57"/>
        <end position="77"/>
    </location>
</feature>
<comment type="caution">
    <text evidence="6">The sequence shown here is derived from an EMBL/GenBank/DDBJ whole genome shotgun (WGS) entry which is preliminary data.</text>
</comment>
<dbReference type="EMBL" id="BMAW01086450">
    <property type="protein sequence ID" value="GFU47404.1"/>
    <property type="molecule type" value="Genomic_DNA"/>
</dbReference>
<dbReference type="InterPro" id="IPR000109">
    <property type="entry name" value="POT_fam"/>
</dbReference>
<reference evidence="6" key="1">
    <citation type="submission" date="2020-08" db="EMBL/GenBank/DDBJ databases">
        <title>Multicomponent nature underlies the extraordinary mechanical properties of spider dragline silk.</title>
        <authorList>
            <person name="Kono N."/>
            <person name="Nakamura H."/>
            <person name="Mori M."/>
            <person name="Yoshida Y."/>
            <person name="Ohtoshi R."/>
            <person name="Malay A.D."/>
            <person name="Moran D.A.P."/>
            <person name="Tomita M."/>
            <person name="Numata K."/>
            <person name="Arakawa K."/>
        </authorList>
    </citation>
    <scope>NUCLEOTIDE SEQUENCE</scope>
</reference>
<keyword evidence="3 5" id="KW-1133">Transmembrane helix</keyword>